<proteinExistence type="predicted"/>
<dbReference type="Proteomes" id="UP000011554">
    <property type="component" value="Unassembled WGS sequence"/>
</dbReference>
<dbReference type="EMBL" id="AOIO01000021">
    <property type="protein sequence ID" value="ELZ02543.1"/>
    <property type="molecule type" value="Genomic_DNA"/>
</dbReference>
<dbReference type="AlphaFoldDB" id="M0AX56"/>
<reference evidence="1 2" key="1">
    <citation type="journal article" date="2014" name="PLoS Genet.">
        <title>Phylogenetically driven sequencing of extremely halophilic archaea reveals strategies for static and dynamic osmo-response.</title>
        <authorList>
            <person name="Becker E.A."/>
            <person name="Seitzer P.M."/>
            <person name="Tritt A."/>
            <person name="Larsen D."/>
            <person name="Krusor M."/>
            <person name="Yao A.I."/>
            <person name="Wu D."/>
            <person name="Madern D."/>
            <person name="Eisen J.A."/>
            <person name="Darling A.E."/>
            <person name="Facciotti M.T."/>
        </authorList>
    </citation>
    <scope>NUCLEOTIDE SEQUENCE [LARGE SCALE GENOMIC DNA]</scope>
    <source>
        <strain evidence="1 2">DSM 12278</strain>
    </source>
</reference>
<sequence length="97" mass="10933">MVADQKRVPDTSATLQGVAASGELVNAAAETVPSFEWSPFEFLLEYECFFERANTSSLAIGSLQGVLQCCYKPKLYRKIRESDLMRVVYSSKRLWAM</sequence>
<dbReference type="STRING" id="29540.C481_07746"/>
<evidence type="ECO:0000313" key="2">
    <source>
        <dbReference type="Proteomes" id="UP000011554"/>
    </source>
</evidence>
<accession>M0AX56</accession>
<keyword evidence="2" id="KW-1185">Reference proteome</keyword>
<organism evidence="1 2">
    <name type="scientific">Natrialba asiatica (strain ATCC 700177 / DSM 12278 / JCM 9576 / FERM P-10747 / NBRC 102637 / 172P1)</name>
    <dbReference type="NCBI Taxonomy" id="29540"/>
    <lineage>
        <taxon>Archaea</taxon>
        <taxon>Methanobacteriati</taxon>
        <taxon>Methanobacteriota</taxon>
        <taxon>Stenosarchaea group</taxon>
        <taxon>Halobacteria</taxon>
        <taxon>Halobacteriales</taxon>
        <taxon>Natrialbaceae</taxon>
        <taxon>Natrialba</taxon>
    </lineage>
</organism>
<protein>
    <submittedName>
        <fullName evidence="1">Uncharacterized protein</fullName>
    </submittedName>
</protein>
<name>M0AX56_NATA1</name>
<comment type="caution">
    <text evidence="1">The sequence shown here is derived from an EMBL/GenBank/DDBJ whole genome shotgun (WGS) entry which is preliminary data.</text>
</comment>
<gene>
    <name evidence="1" type="ORF">C481_07746</name>
</gene>
<evidence type="ECO:0000313" key="1">
    <source>
        <dbReference type="EMBL" id="ELZ02543.1"/>
    </source>
</evidence>